<evidence type="ECO:0000256" key="10">
    <source>
        <dbReference type="ARBA" id="ARBA00023004"/>
    </source>
</evidence>
<evidence type="ECO:0000256" key="12">
    <source>
        <dbReference type="ARBA" id="ARBA00023136"/>
    </source>
</evidence>
<dbReference type="InterPro" id="IPR036909">
    <property type="entry name" value="Cyt_c-like_dom_sf"/>
</dbReference>
<dbReference type="EMBL" id="JBEPMC010000002">
    <property type="protein sequence ID" value="MET3577950.1"/>
    <property type="molecule type" value="Genomic_DNA"/>
</dbReference>
<keyword evidence="7 16" id="KW-0479">Metal-binding</keyword>
<evidence type="ECO:0000259" key="19">
    <source>
        <dbReference type="PROSITE" id="PS50857"/>
    </source>
</evidence>
<dbReference type="PROSITE" id="PS51007">
    <property type="entry name" value="CYTC"/>
    <property type="match status" value="1"/>
</dbReference>
<evidence type="ECO:0000256" key="15">
    <source>
        <dbReference type="ARBA" id="ARBA00047816"/>
    </source>
</evidence>
<keyword evidence="4 16" id="KW-0349">Heme</keyword>
<comment type="subcellular location">
    <subcellularLocation>
        <location evidence="1">Membrane</location>
        <topology evidence="1">Multi-pass membrane protein</topology>
    </subcellularLocation>
</comment>
<name>A0ABV2GI24_9HYPH</name>
<keyword evidence="9 17" id="KW-1133">Transmembrane helix</keyword>
<evidence type="ECO:0000313" key="22">
    <source>
        <dbReference type="Proteomes" id="UP001549204"/>
    </source>
</evidence>
<protein>
    <recommendedName>
        <fullName evidence="14">Cytochrome aa3 subunit 2</fullName>
    </recommendedName>
</protein>
<feature type="chain" id="PRO_5045335364" description="Cytochrome aa3 subunit 2" evidence="18">
    <location>
        <begin position="23"/>
        <end position="330"/>
    </location>
</feature>
<dbReference type="NCBIfam" id="TIGR02866">
    <property type="entry name" value="CoxB"/>
    <property type="match status" value="1"/>
</dbReference>
<evidence type="ECO:0000256" key="17">
    <source>
        <dbReference type="SAM" id="Phobius"/>
    </source>
</evidence>
<dbReference type="PROSITE" id="PS50857">
    <property type="entry name" value="COX2_CUA"/>
    <property type="match status" value="1"/>
</dbReference>
<organism evidence="21 22">
    <name type="scientific">Mesorhizobium robiniae</name>
    <dbReference type="NCBI Taxonomy" id="559315"/>
    <lineage>
        <taxon>Bacteria</taxon>
        <taxon>Pseudomonadati</taxon>
        <taxon>Pseudomonadota</taxon>
        <taxon>Alphaproteobacteria</taxon>
        <taxon>Hyphomicrobiales</taxon>
        <taxon>Phyllobacteriaceae</taxon>
        <taxon>Mesorhizobium</taxon>
    </lineage>
</organism>
<comment type="similarity">
    <text evidence="2">Belongs to the cytochrome c oxidase subunit 2 family.</text>
</comment>
<feature type="signal peptide" evidence="18">
    <location>
        <begin position="1"/>
        <end position="22"/>
    </location>
</feature>
<evidence type="ECO:0000313" key="21">
    <source>
        <dbReference type="EMBL" id="MET3577950.1"/>
    </source>
</evidence>
<evidence type="ECO:0000256" key="18">
    <source>
        <dbReference type="SAM" id="SignalP"/>
    </source>
</evidence>
<dbReference type="InterPro" id="IPR045187">
    <property type="entry name" value="CcO_II"/>
</dbReference>
<keyword evidence="8" id="KW-0249">Electron transport</keyword>
<evidence type="ECO:0000256" key="3">
    <source>
        <dbReference type="ARBA" id="ARBA00022448"/>
    </source>
</evidence>
<evidence type="ECO:0000256" key="9">
    <source>
        <dbReference type="ARBA" id="ARBA00022989"/>
    </source>
</evidence>
<keyword evidence="18" id="KW-0732">Signal</keyword>
<reference evidence="21 22" key="1">
    <citation type="submission" date="2024-06" db="EMBL/GenBank/DDBJ databases">
        <title>Genomic Encyclopedia of Type Strains, Phase IV (KMG-IV): sequencing the most valuable type-strain genomes for metagenomic binning, comparative biology and taxonomic classification.</title>
        <authorList>
            <person name="Goeker M."/>
        </authorList>
    </citation>
    <scope>NUCLEOTIDE SEQUENCE [LARGE SCALE GENOMIC DNA]</scope>
    <source>
        <strain evidence="21 22">DSM 100022</strain>
    </source>
</reference>
<feature type="domain" description="Cytochrome oxidase subunit II copper A binding" evidence="19">
    <location>
        <begin position="112"/>
        <end position="228"/>
    </location>
</feature>
<dbReference type="SUPFAM" id="SSF46626">
    <property type="entry name" value="Cytochrome c"/>
    <property type="match status" value="1"/>
</dbReference>
<evidence type="ECO:0000256" key="14">
    <source>
        <dbReference type="ARBA" id="ARBA00031399"/>
    </source>
</evidence>
<comment type="function">
    <text evidence="13">Subunits I and II form the functional core of the enzyme complex. Electrons originating in cytochrome c are transferred via heme a and Cu(A) to the binuclear center formed by heme a3 and Cu(B).</text>
</comment>
<feature type="transmembrane region" description="Helical" evidence="17">
    <location>
        <begin position="79"/>
        <end position="102"/>
    </location>
</feature>
<gene>
    <name evidence="21" type="ORF">ABID19_000967</name>
</gene>
<dbReference type="PROSITE" id="PS00078">
    <property type="entry name" value="COX2"/>
    <property type="match status" value="1"/>
</dbReference>
<keyword evidence="5" id="KW-0679">Respiratory chain</keyword>
<dbReference type="InterPro" id="IPR001505">
    <property type="entry name" value="Copper_CuA"/>
</dbReference>
<keyword evidence="10 16" id="KW-0408">Iron</keyword>
<accession>A0ABV2GI24</accession>
<feature type="domain" description="Cytochrome c" evidence="20">
    <location>
        <begin position="239"/>
        <end position="330"/>
    </location>
</feature>
<evidence type="ECO:0000256" key="2">
    <source>
        <dbReference type="ARBA" id="ARBA00007866"/>
    </source>
</evidence>
<keyword evidence="11" id="KW-0186">Copper</keyword>
<sequence length="330" mass="36179">MKRAAISLSLLLLLSGCGGVQSALDAHGHNAILLKGLIVFVVATCFAVWIVVMLVLVWSLVRRRDRQAMDDGSLDRRMTIAVSGAVAATALIISGLTIASFYTTRGLDPARDADLTIRVRAQQWWWQFIYEDADPARSFQTANEIHIPVGKDVRVLLESSDVIHSFWVPSLAGKQDLIPGRENILTFRAERPGVYRGQCAEFCGLQHSHMALFVIAEDEERYRQWASAQRKEGLEPREPETAAGKAAFMARQCSACHTIRGTEASGITGPDLTHMGSRRTIAAGLLENTRGSLAAWIADPQTLKPGNNMPIVPLSADELRQISAYMGSLK</sequence>
<proteinExistence type="inferred from homology"/>
<comment type="catalytic activity">
    <reaction evidence="15">
        <text>4 Fe(II)-[cytochrome c] + O2 + 8 H(+)(in) = 4 Fe(III)-[cytochrome c] + 2 H2O + 4 H(+)(out)</text>
        <dbReference type="Rhea" id="RHEA:11436"/>
        <dbReference type="Rhea" id="RHEA-COMP:10350"/>
        <dbReference type="Rhea" id="RHEA-COMP:14399"/>
        <dbReference type="ChEBI" id="CHEBI:15377"/>
        <dbReference type="ChEBI" id="CHEBI:15378"/>
        <dbReference type="ChEBI" id="CHEBI:15379"/>
        <dbReference type="ChEBI" id="CHEBI:29033"/>
        <dbReference type="ChEBI" id="CHEBI:29034"/>
        <dbReference type="EC" id="7.1.1.9"/>
    </reaction>
</comment>
<evidence type="ECO:0000256" key="13">
    <source>
        <dbReference type="ARBA" id="ARBA00024688"/>
    </source>
</evidence>
<dbReference type="InterPro" id="IPR009056">
    <property type="entry name" value="Cyt_c-like_dom"/>
</dbReference>
<dbReference type="InterPro" id="IPR008972">
    <property type="entry name" value="Cupredoxin"/>
</dbReference>
<dbReference type="PANTHER" id="PTHR22888">
    <property type="entry name" value="CYTOCHROME C OXIDASE, SUBUNIT II"/>
    <property type="match status" value="1"/>
</dbReference>
<evidence type="ECO:0000256" key="6">
    <source>
        <dbReference type="ARBA" id="ARBA00022692"/>
    </source>
</evidence>
<dbReference type="SUPFAM" id="SSF49503">
    <property type="entry name" value="Cupredoxins"/>
    <property type="match status" value="1"/>
</dbReference>
<evidence type="ECO:0000256" key="16">
    <source>
        <dbReference type="PROSITE-ProRule" id="PRU00433"/>
    </source>
</evidence>
<evidence type="ECO:0000256" key="1">
    <source>
        <dbReference type="ARBA" id="ARBA00004141"/>
    </source>
</evidence>
<dbReference type="PROSITE" id="PS51257">
    <property type="entry name" value="PROKAR_LIPOPROTEIN"/>
    <property type="match status" value="1"/>
</dbReference>
<feature type="transmembrane region" description="Helical" evidence="17">
    <location>
        <begin position="32"/>
        <end position="58"/>
    </location>
</feature>
<dbReference type="RefSeq" id="WP_354488409.1">
    <property type="nucleotide sequence ID" value="NZ_JBEPMC010000002.1"/>
</dbReference>
<keyword evidence="22" id="KW-1185">Reference proteome</keyword>
<keyword evidence="3" id="KW-0813">Transport</keyword>
<dbReference type="Pfam" id="PF00034">
    <property type="entry name" value="Cytochrom_C"/>
    <property type="match status" value="1"/>
</dbReference>
<keyword evidence="6 17" id="KW-0812">Transmembrane</keyword>
<dbReference type="PANTHER" id="PTHR22888:SF9">
    <property type="entry name" value="CYTOCHROME C OXIDASE SUBUNIT 2"/>
    <property type="match status" value="1"/>
</dbReference>
<evidence type="ECO:0000256" key="4">
    <source>
        <dbReference type="ARBA" id="ARBA00022617"/>
    </source>
</evidence>
<evidence type="ECO:0000256" key="5">
    <source>
        <dbReference type="ARBA" id="ARBA00022660"/>
    </source>
</evidence>
<evidence type="ECO:0000259" key="20">
    <source>
        <dbReference type="PROSITE" id="PS51007"/>
    </source>
</evidence>
<dbReference type="Gene3D" id="2.60.40.420">
    <property type="entry name" value="Cupredoxins - blue copper proteins"/>
    <property type="match status" value="1"/>
</dbReference>
<comment type="caution">
    <text evidence="21">The sequence shown here is derived from an EMBL/GenBank/DDBJ whole genome shotgun (WGS) entry which is preliminary data.</text>
</comment>
<dbReference type="InterPro" id="IPR034236">
    <property type="entry name" value="CuRO_CcO_Caa3_II"/>
</dbReference>
<evidence type="ECO:0000256" key="11">
    <source>
        <dbReference type="ARBA" id="ARBA00023008"/>
    </source>
</evidence>
<evidence type="ECO:0000256" key="8">
    <source>
        <dbReference type="ARBA" id="ARBA00022982"/>
    </source>
</evidence>
<keyword evidence="12 17" id="KW-0472">Membrane</keyword>
<dbReference type="InterPro" id="IPR014222">
    <property type="entry name" value="Cyt_c_oxidase_su2"/>
</dbReference>
<dbReference type="Proteomes" id="UP001549204">
    <property type="component" value="Unassembled WGS sequence"/>
</dbReference>
<dbReference type="CDD" id="cd04213">
    <property type="entry name" value="CuRO_CcO_Caa3_II"/>
    <property type="match status" value="1"/>
</dbReference>
<dbReference type="InterPro" id="IPR002429">
    <property type="entry name" value="CcO_II-like_C"/>
</dbReference>
<dbReference type="Pfam" id="PF00116">
    <property type="entry name" value="COX2"/>
    <property type="match status" value="1"/>
</dbReference>
<evidence type="ECO:0000256" key="7">
    <source>
        <dbReference type="ARBA" id="ARBA00022723"/>
    </source>
</evidence>